<dbReference type="EMBL" id="SLWL01000002">
    <property type="protein sequence ID" value="TCO15232.1"/>
    <property type="molecule type" value="Genomic_DNA"/>
</dbReference>
<dbReference type="RefSeq" id="WP_132003427.1">
    <property type="nucleotide sequence ID" value="NZ_JBHUNN010000002.1"/>
</dbReference>
<dbReference type="AlphaFoldDB" id="A0A4R2GZ88"/>
<keyword evidence="2" id="KW-1185">Reference proteome</keyword>
<dbReference type="Pfam" id="PF05489">
    <property type="entry name" value="Phage_tail_X"/>
    <property type="match status" value="1"/>
</dbReference>
<evidence type="ECO:0000313" key="1">
    <source>
        <dbReference type="EMBL" id="TCO15232.1"/>
    </source>
</evidence>
<accession>A0A4R2GZ88</accession>
<sequence length="78" mass="8891">MSHLLHTVGVLERWDHIAWRYYGDASNYAPIIAANRDLFADSFSPLPEILPVGTQLRIPVLPPSARRVAPEDLPPWFR</sequence>
<protein>
    <submittedName>
        <fullName evidence="1">Tail protein X</fullName>
    </submittedName>
</protein>
<dbReference type="InterPro" id="IPR008861">
    <property type="entry name" value="GpX-like"/>
</dbReference>
<evidence type="ECO:0000313" key="2">
    <source>
        <dbReference type="Proteomes" id="UP000294881"/>
    </source>
</evidence>
<organism evidence="1 2">
    <name type="scientific">Camelimonas lactis</name>
    <dbReference type="NCBI Taxonomy" id="659006"/>
    <lineage>
        <taxon>Bacteria</taxon>
        <taxon>Pseudomonadati</taxon>
        <taxon>Pseudomonadota</taxon>
        <taxon>Alphaproteobacteria</taxon>
        <taxon>Hyphomicrobiales</taxon>
        <taxon>Chelatococcaceae</taxon>
        <taxon>Camelimonas</taxon>
    </lineage>
</organism>
<proteinExistence type="predicted"/>
<comment type="caution">
    <text evidence="1">The sequence shown here is derived from an EMBL/GenBank/DDBJ whole genome shotgun (WGS) entry which is preliminary data.</text>
</comment>
<gene>
    <name evidence="1" type="ORF">EV666_102210</name>
</gene>
<reference evidence="1 2" key="1">
    <citation type="submission" date="2019-03" db="EMBL/GenBank/DDBJ databases">
        <title>Genomic Encyclopedia of Type Strains, Phase IV (KMG-IV): sequencing the most valuable type-strain genomes for metagenomic binning, comparative biology and taxonomic classification.</title>
        <authorList>
            <person name="Goeker M."/>
        </authorList>
    </citation>
    <scope>NUCLEOTIDE SEQUENCE [LARGE SCALE GENOMIC DNA]</scope>
    <source>
        <strain evidence="1 2">DSM 22958</strain>
    </source>
</reference>
<dbReference type="Proteomes" id="UP000294881">
    <property type="component" value="Unassembled WGS sequence"/>
</dbReference>
<dbReference type="OrthoDB" id="8602627at2"/>
<name>A0A4R2GZ88_9HYPH</name>